<dbReference type="STRING" id="762845.BCR26_11550"/>
<dbReference type="GO" id="GO:0031179">
    <property type="term" value="P:peptide modification"/>
    <property type="evidence" value="ECO:0007669"/>
    <property type="project" value="InterPro"/>
</dbReference>
<dbReference type="Gene3D" id="1.50.10.20">
    <property type="match status" value="1"/>
</dbReference>
<feature type="binding site" evidence="1">
    <location>
        <position position="952"/>
    </location>
    <ligand>
        <name>Zn(2+)</name>
        <dbReference type="ChEBI" id="CHEBI:29105"/>
    </ligand>
</feature>
<keyword evidence="1" id="KW-0862">Zinc</keyword>
<dbReference type="SUPFAM" id="SSF158745">
    <property type="entry name" value="LanC-like"/>
    <property type="match status" value="1"/>
</dbReference>
<gene>
    <name evidence="3" type="ORF">BCR26_11550</name>
</gene>
<protein>
    <submittedName>
        <fullName evidence="3">Lantibiotic biosynthesis protein</fullName>
    </submittedName>
</protein>
<dbReference type="GO" id="GO:0046872">
    <property type="term" value="F:metal ion binding"/>
    <property type="evidence" value="ECO:0007669"/>
    <property type="project" value="UniProtKB-KW"/>
</dbReference>
<dbReference type="EMBL" id="MIEK01000014">
    <property type="protein sequence ID" value="OEH82852.1"/>
    <property type="molecule type" value="Genomic_DNA"/>
</dbReference>
<keyword evidence="4" id="KW-1185">Reference proteome</keyword>
<name>A0A1E5KY89_9ENTE</name>
<feature type="binding site" evidence="1">
    <location>
        <position position="951"/>
    </location>
    <ligand>
        <name>Zn(2+)</name>
        <dbReference type="ChEBI" id="CHEBI:29105"/>
    </ligand>
</feature>
<dbReference type="PIRSF" id="PIRSF037228">
    <property type="entry name" value="Lant_mod_RumM"/>
    <property type="match status" value="1"/>
</dbReference>
<dbReference type="CDD" id="cd04792">
    <property type="entry name" value="LanM-like"/>
    <property type="match status" value="1"/>
</dbReference>
<dbReference type="SMART" id="SM01260">
    <property type="entry name" value="LANC_like"/>
    <property type="match status" value="1"/>
</dbReference>
<evidence type="ECO:0000259" key="2">
    <source>
        <dbReference type="Pfam" id="PF13575"/>
    </source>
</evidence>
<dbReference type="Pfam" id="PF13575">
    <property type="entry name" value="DUF4135"/>
    <property type="match status" value="1"/>
</dbReference>
<evidence type="ECO:0000313" key="3">
    <source>
        <dbReference type="EMBL" id="OEH82852.1"/>
    </source>
</evidence>
<dbReference type="Proteomes" id="UP000095256">
    <property type="component" value="Unassembled WGS sequence"/>
</dbReference>
<dbReference type="RefSeq" id="WP_069698201.1">
    <property type="nucleotide sequence ID" value="NZ_JAGGMA010000050.1"/>
</dbReference>
<evidence type="ECO:0000256" key="1">
    <source>
        <dbReference type="PIRSR" id="PIRSR607822-1"/>
    </source>
</evidence>
<feature type="binding site" evidence="1">
    <location>
        <position position="906"/>
    </location>
    <ligand>
        <name>Zn(2+)</name>
        <dbReference type="ChEBI" id="CHEBI:29105"/>
    </ligand>
</feature>
<dbReference type="InterPro" id="IPR017146">
    <property type="entry name" value="Lanti_2_LanM"/>
</dbReference>
<reference evidence="3 4" key="1">
    <citation type="submission" date="2016-09" db="EMBL/GenBank/DDBJ databases">
        <authorList>
            <person name="Capua I."/>
            <person name="De Benedictis P."/>
            <person name="Joannis T."/>
            <person name="Lombin L.H."/>
            <person name="Cattoli G."/>
        </authorList>
    </citation>
    <scope>NUCLEOTIDE SEQUENCE [LARGE SCALE GENOMIC DNA]</scope>
    <source>
        <strain evidence="3 4">LMG 25899</strain>
    </source>
</reference>
<dbReference type="Pfam" id="PF05147">
    <property type="entry name" value="LANC_like"/>
    <property type="match status" value="1"/>
</dbReference>
<dbReference type="NCBIfam" id="TIGR03897">
    <property type="entry name" value="lanti_2_LanM"/>
    <property type="match status" value="1"/>
</dbReference>
<dbReference type="PRINTS" id="PR01950">
    <property type="entry name" value="LANCSUPER"/>
</dbReference>
<proteinExistence type="predicted"/>
<feature type="domain" description="Lantibiotic biosynthesis protein dehydration" evidence="2">
    <location>
        <begin position="212"/>
        <end position="586"/>
    </location>
</feature>
<dbReference type="OrthoDB" id="9148343at2"/>
<dbReference type="InterPro" id="IPR007822">
    <property type="entry name" value="LANC-like"/>
</dbReference>
<dbReference type="AlphaFoldDB" id="A0A1E5KY89"/>
<evidence type="ECO:0000313" key="4">
    <source>
        <dbReference type="Proteomes" id="UP000095256"/>
    </source>
</evidence>
<dbReference type="InterPro" id="IPR025410">
    <property type="entry name" value="Lant_dehyd"/>
</dbReference>
<comment type="caution">
    <text evidence="3">The sequence shown here is derived from an EMBL/GenBank/DDBJ whole genome shotgun (WGS) entry which is preliminary data.</text>
</comment>
<keyword evidence="1" id="KW-0479">Metal-binding</keyword>
<sequence length="1038" mass="119173">MGLESLAKGTSIKQRFAILNKYYSNQMLNEERSKLENYTTWRQRPTTVTEERFQDILADFQLTKEEFDFAIKKLTVEEQAFIFEAILNDSWVQTTQQIFAEEDRLSEDVFKEETANFTYALRLHIDYVDLSIRKILNEFPEINVQEQAITEFVGEIINRFMDISLRTFVYDLHEKKEMMSFPETADEKVRFQEFLVGRFYKKSDVIEFFCDYPVLARLCAETIEFQLENFRELLQAIVESKEELAQIFQVVLPVEVKGIKMGAGDSHDKGKSVAILTFSNDIEVVFKPKNLAIGQRFDHFVQEIKQLEPRFDFYLTTKIVEKNYTFEERLRYSSCQTEEEVIHYYRQFGHTIALVYLLNGNDFHLENVLAFGKYPVLIDLETIIQNHFPLPNVESALVKVMQNNGESVVMSGLVPIYLFEEKAEEDVEGASKGIQLSALSGGEQKLPYKVLKLINFDSDNMQFVYQEHITDAAENIPLFKGEKVDFVPYIDEIIAGFKEFSTFARHHNNELADLAKEIFSNVLVRNVIKTTQSYGDLLDYSTHPSCMVDYIEREKLFENLWMHGYSSAKPVPYEVRDMLQHDVPIFFNPTNTCDLVASQGEILTNVYQDKAIDLERERLVNFSIEEEKEQLDYLKTSFGLYHSMDLQEQKIEVINPSEEELFLEGAIAVGEAILSKAFIGEESIAWKDVEETTADNYIVNVMNENFYDGITGMYLFFSELYFATKDARFKEPYELAQAHVLKLETEYVDSISAFYGSFAAVYPLLITFGYSGDSRLLTAAENIAKTYMERYDANTVESYDWNGGTASIVKGFIHLYQVTKNEQYLSFAKQLLMDIKVHEIHQGGFAHGYAGVIHAANSVLKQEADKKEAAVIIQQCLTKERATFDSQQQGWLDTRMNPPMINDLWCYGATGIGMAYLDLVLSGFKDEQLINEIQVAAKRLLGQEKINDCLCHGSFSDLEFLTAFGQTDYATPQQKEQIQGRIDKVKEKVNAGTYTFEGLPTIPKQGLFTGLAGIGHQLLRLYDPEKAANLLLMELPTS</sequence>
<accession>A0A1E5KY89</accession>
<organism evidence="3 4">
    <name type="scientific">Enterococcus rivorum</name>
    <dbReference type="NCBI Taxonomy" id="762845"/>
    <lineage>
        <taxon>Bacteria</taxon>
        <taxon>Bacillati</taxon>
        <taxon>Bacillota</taxon>
        <taxon>Bacilli</taxon>
        <taxon>Lactobacillales</taxon>
        <taxon>Enterococcaceae</taxon>
        <taxon>Enterococcus</taxon>
    </lineage>
</organism>